<sequence>MSKKVEHTPKEYIQIKGARVNNLKNIDVDIPKNKLVVITGMSGSGKSSLAFDTLYAEGQRRYVESLSSYARQFMGRMNKPEVDYIKGIAPAIAIEQRVITSNPRSTVGTSTEIYDYLKLLYARIGKTISPVSGREVTKDSVSSVVDFALKFDEGESVTLLAPLVPSHGRKLKEELSLLLQKGFVRVVYQDKMQKIESIIDDKSMANETIQDGEVLIVVDRVRIEQDDDTINRLSDSIQTGFFEGKGELYIEEKDKRHHFSHKFELDGITFEEPSPNFFSFNNPYGACRRCEGYGKIIGIDPDLVIPDKSRSVYDGAIAPWRGEKMGEWLQVLVKNSLKFDFPIHRAYSDLTAAQKELLWTGNSYFTGLNQFFEELEEQTYKIQYRVMLSRYRGKTDCPDCRGTRLRKDATYVKVGGRSITDIVLMPLEEALAFFTDLSLEGNEKVIAKRLLAEINNRLQFLCDVGLSYLTLNRLSNTLSGGESQRINLATSLGSSLVGSIYVLDEPSIGLHPRDTQRLISVLKSLRDVGNTVVVVEHEQEMMEAADYLIDIGPEAGINGGEMVFAGTYSEILKDDRSLTGQYLSGKSQIEVPKKRRKWSNSITVKGAHENNLQGIDVQFPLNTFTVVSGVSGSGKTSLVKRILYPALQKSIGNYSGEQTGVYDSIEGDIAQVEQIEMVDQNPIGRSSRSNPVTYVKAWDEIRALYANQAASKAAGLKPAAFSFNVEGGRCDVCQGEGEVKIEMQFMADIVLPCEACGGKRFKQFVLDVQYKGKSVADILELSVDEAIVFFDDQPKILAKLQPLQDVGLGYVKLGQSSSTLSGGEAQRIKLASFLIKGNNSKKTLFIFDEPTTGLHFQDIKKLLKSFDALIALGNSILVIEHNMDMIKSADWVIDIGPEGGNKGGKVVFMGLPEDLAHCKDSYTGQFLKTHLKD</sequence>
<dbReference type="GO" id="GO:0003677">
    <property type="term" value="F:DNA binding"/>
    <property type="evidence" value="ECO:0007669"/>
    <property type="project" value="UniProtKB-KW"/>
</dbReference>
<dbReference type="GO" id="GO:0004518">
    <property type="term" value="F:nuclease activity"/>
    <property type="evidence" value="ECO:0007669"/>
    <property type="project" value="UniProtKB-KW"/>
</dbReference>
<gene>
    <name evidence="18" type="ORF">DFQ12_4515</name>
</gene>
<comment type="subcellular location">
    <subcellularLocation>
        <location evidence="1">Cytoplasm</location>
    </subcellularLocation>
</comment>
<evidence type="ECO:0000256" key="10">
    <source>
        <dbReference type="ARBA" id="ARBA00022840"/>
    </source>
</evidence>
<dbReference type="InterPro" id="IPR013815">
    <property type="entry name" value="ATP_grasp_subdomain_1"/>
</dbReference>
<dbReference type="GO" id="GO:0009380">
    <property type="term" value="C:excinuclease repair complex"/>
    <property type="evidence" value="ECO:0007669"/>
    <property type="project" value="InterPro"/>
</dbReference>
<evidence type="ECO:0000313" key="19">
    <source>
        <dbReference type="Proteomes" id="UP000286246"/>
    </source>
</evidence>
<keyword evidence="11" id="KW-0267">Excision nuclease</keyword>
<dbReference type="InterPro" id="IPR004602">
    <property type="entry name" value="UvrA"/>
</dbReference>
<feature type="domain" description="ABC transporter" evidence="17">
    <location>
        <begin position="596"/>
        <end position="928"/>
    </location>
</feature>
<protein>
    <recommendedName>
        <fullName evidence="15">UvrABC system protein A</fullName>
    </recommendedName>
    <alternativeName>
        <fullName evidence="16">Excinuclease ABC subunit A</fullName>
    </alternativeName>
</protein>
<keyword evidence="10" id="KW-0067">ATP-binding</keyword>
<dbReference type="Gene3D" id="3.30.1490.20">
    <property type="entry name" value="ATP-grasp fold, A domain"/>
    <property type="match status" value="1"/>
</dbReference>
<evidence type="ECO:0000256" key="2">
    <source>
        <dbReference type="ARBA" id="ARBA00022490"/>
    </source>
</evidence>
<evidence type="ECO:0000256" key="16">
    <source>
        <dbReference type="ARBA" id="ARBA00042156"/>
    </source>
</evidence>
<dbReference type="SUPFAM" id="SSF52540">
    <property type="entry name" value="P-loop containing nucleoside triphosphate hydrolases"/>
    <property type="match status" value="2"/>
</dbReference>
<dbReference type="Gene3D" id="3.40.50.300">
    <property type="entry name" value="P-loop containing nucleotide triphosphate hydrolases"/>
    <property type="match status" value="2"/>
</dbReference>
<evidence type="ECO:0000256" key="5">
    <source>
        <dbReference type="ARBA" id="ARBA00022741"/>
    </source>
</evidence>
<evidence type="ECO:0000256" key="15">
    <source>
        <dbReference type="ARBA" id="ARBA00039316"/>
    </source>
</evidence>
<evidence type="ECO:0000256" key="9">
    <source>
        <dbReference type="ARBA" id="ARBA00022833"/>
    </source>
</evidence>
<keyword evidence="4" id="KW-0677">Repeat</keyword>
<dbReference type="PROSITE" id="PS00211">
    <property type="entry name" value="ABC_TRANSPORTER_1"/>
    <property type="match status" value="2"/>
</dbReference>
<evidence type="ECO:0000256" key="4">
    <source>
        <dbReference type="ARBA" id="ARBA00022737"/>
    </source>
</evidence>
<dbReference type="Pfam" id="PF17755">
    <property type="entry name" value="UvrA_DNA-bind"/>
    <property type="match status" value="1"/>
</dbReference>
<dbReference type="GO" id="GO:0006289">
    <property type="term" value="P:nucleotide-excision repair"/>
    <property type="evidence" value="ECO:0007669"/>
    <property type="project" value="InterPro"/>
</dbReference>
<dbReference type="InterPro" id="IPR041102">
    <property type="entry name" value="UvrA_inter"/>
</dbReference>
<comment type="caution">
    <text evidence="18">The sequence shown here is derived from an EMBL/GenBank/DDBJ whole genome shotgun (WGS) entry which is preliminary data.</text>
</comment>
<evidence type="ECO:0000259" key="17">
    <source>
        <dbReference type="PROSITE" id="PS50893"/>
    </source>
</evidence>
<dbReference type="InterPro" id="IPR017871">
    <property type="entry name" value="ABC_transporter-like_CS"/>
</dbReference>
<evidence type="ECO:0000256" key="11">
    <source>
        <dbReference type="ARBA" id="ARBA00022881"/>
    </source>
</evidence>
<keyword evidence="6" id="KW-0227">DNA damage</keyword>
<evidence type="ECO:0000256" key="6">
    <source>
        <dbReference type="ARBA" id="ARBA00022763"/>
    </source>
</evidence>
<dbReference type="PROSITE" id="PS50893">
    <property type="entry name" value="ABC_TRANSPORTER_2"/>
    <property type="match status" value="2"/>
</dbReference>
<keyword evidence="3" id="KW-0479">Metal-binding</keyword>
<accession>A0A420ALV7</accession>
<keyword evidence="13" id="KW-0234">DNA repair</keyword>
<dbReference type="OrthoDB" id="9809851at2"/>
<evidence type="ECO:0000256" key="8">
    <source>
        <dbReference type="ARBA" id="ARBA00022771"/>
    </source>
</evidence>
<dbReference type="GO" id="GO:0008270">
    <property type="term" value="F:zinc ion binding"/>
    <property type="evidence" value="ECO:0007669"/>
    <property type="project" value="UniProtKB-KW"/>
</dbReference>
<dbReference type="GO" id="GO:0016887">
    <property type="term" value="F:ATP hydrolysis activity"/>
    <property type="evidence" value="ECO:0007669"/>
    <property type="project" value="InterPro"/>
</dbReference>
<dbReference type="Pfam" id="PF17760">
    <property type="entry name" value="UvrA_inter"/>
    <property type="match status" value="1"/>
</dbReference>
<comment type="similarity">
    <text evidence="14">Belongs to the ABC transporter superfamily. UvrA family.</text>
</comment>
<dbReference type="NCBIfam" id="TIGR00630">
    <property type="entry name" value="uvra"/>
    <property type="match status" value="1"/>
</dbReference>
<dbReference type="EMBL" id="RAPY01000005">
    <property type="protein sequence ID" value="RKE45442.1"/>
    <property type="molecule type" value="Genomic_DNA"/>
</dbReference>
<evidence type="ECO:0000256" key="1">
    <source>
        <dbReference type="ARBA" id="ARBA00004496"/>
    </source>
</evidence>
<dbReference type="Gene3D" id="1.20.1580.10">
    <property type="entry name" value="ABC transporter ATPase like domain"/>
    <property type="match status" value="2"/>
</dbReference>
<dbReference type="InterPro" id="IPR003439">
    <property type="entry name" value="ABC_transporter-like_ATP-bd"/>
</dbReference>
<dbReference type="InterPro" id="IPR027417">
    <property type="entry name" value="P-loop_NTPase"/>
</dbReference>
<proteinExistence type="inferred from homology"/>
<dbReference type="GO" id="GO:0005524">
    <property type="term" value="F:ATP binding"/>
    <property type="evidence" value="ECO:0007669"/>
    <property type="project" value="UniProtKB-KW"/>
</dbReference>
<dbReference type="Proteomes" id="UP000286246">
    <property type="component" value="Unassembled WGS sequence"/>
</dbReference>
<reference evidence="18 19" key="1">
    <citation type="submission" date="2018-09" db="EMBL/GenBank/DDBJ databases">
        <title>Genomic Encyclopedia of Type Strains, Phase III (KMG-III): the genomes of soil and plant-associated and newly described type strains.</title>
        <authorList>
            <person name="Whitman W."/>
        </authorList>
    </citation>
    <scope>NUCLEOTIDE SEQUENCE [LARGE SCALE GENOMIC DNA]</scope>
    <source>
        <strain evidence="18 19">CECT 7938</strain>
    </source>
</reference>
<keyword evidence="2" id="KW-0963">Cytoplasm</keyword>
<keyword evidence="19" id="KW-1185">Reference proteome</keyword>
<dbReference type="NCBIfam" id="NF001503">
    <property type="entry name" value="PRK00349.1"/>
    <property type="match status" value="1"/>
</dbReference>
<keyword evidence="7" id="KW-0228">DNA excision</keyword>
<evidence type="ECO:0000256" key="7">
    <source>
        <dbReference type="ARBA" id="ARBA00022769"/>
    </source>
</evidence>
<dbReference type="PANTHER" id="PTHR43152">
    <property type="entry name" value="UVRABC SYSTEM PROTEIN A"/>
    <property type="match status" value="1"/>
</dbReference>
<dbReference type="PANTHER" id="PTHR43152:SF3">
    <property type="entry name" value="UVRABC SYSTEM PROTEIN A"/>
    <property type="match status" value="1"/>
</dbReference>
<keyword evidence="9" id="KW-0862">Zinc</keyword>
<dbReference type="RefSeq" id="WP_120261187.1">
    <property type="nucleotide sequence ID" value="NZ_RAPY01000005.1"/>
</dbReference>
<evidence type="ECO:0000256" key="13">
    <source>
        <dbReference type="ARBA" id="ARBA00023204"/>
    </source>
</evidence>
<dbReference type="AlphaFoldDB" id="A0A420ALV7"/>
<dbReference type="Gene3D" id="1.10.8.280">
    <property type="entry name" value="ABC transporter ATPase domain-like"/>
    <property type="match status" value="1"/>
</dbReference>
<keyword evidence="5" id="KW-0547">Nucleotide-binding</keyword>
<evidence type="ECO:0000256" key="14">
    <source>
        <dbReference type="ARBA" id="ARBA00038000"/>
    </source>
</evidence>
<dbReference type="GO" id="GO:0005737">
    <property type="term" value="C:cytoplasm"/>
    <property type="evidence" value="ECO:0007669"/>
    <property type="project" value="UniProtKB-SubCell"/>
</dbReference>
<dbReference type="InterPro" id="IPR041552">
    <property type="entry name" value="UvrA_DNA-bd"/>
</dbReference>
<evidence type="ECO:0000256" key="3">
    <source>
        <dbReference type="ARBA" id="ARBA00022723"/>
    </source>
</evidence>
<name>A0A420ALV7_SPHD1</name>
<keyword evidence="8" id="KW-0863">Zinc-finger</keyword>
<feature type="domain" description="ABC transporter" evidence="17">
    <location>
        <begin position="248"/>
        <end position="584"/>
    </location>
</feature>
<evidence type="ECO:0000256" key="12">
    <source>
        <dbReference type="ARBA" id="ARBA00023125"/>
    </source>
</evidence>
<organism evidence="18 19">
    <name type="scientific">Sphingobacterium detergens</name>
    <dbReference type="NCBI Taxonomy" id="1145106"/>
    <lineage>
        <taxon>Bacteria</taxon>
        <taxon>Pseudomonadati</taxon>
        <taxon>Bacteroidota</taxon>
        <taxon>Sphingobacteriia</taxon>
        <taxon>Sphingobacteriales</taxon>
        <taxon>Sphingobacteriaceae</taxon>
        <taxon>Sphingobacterium</taxon>
    </lineage>
</organism>
<evidence type="ECO:0000313" key="18">
    <source>
        <dbReference type="EMBL" id="RKE45442.1"/>
    </source>
</evidence>
<keyword evidence="12" id="KW-0238">DNA-binding</keyword>